<evidence type="ECO:0000256" key="1">
    <source>
        <dbReference type="ARBA" id="ARBA00003211"/>
    </source>
</evidence>
<evidence type="ECO:0000256" key="2">
    <source>
        <dbReference type="ARBA" id="ARBA00022448"/>
    </source>
</evidence>
<protein>
    <recommendedName>
        <fullName evidence="5">Bifunctional inhibitor/plant lipid transfer protein/seed storage helical domain-containing protein</fullName>
    </recommendedName>
</protein>
<dbReference type="InterPro" id="IPR036312">
    <property type="entry name" value="Bifun_inhib/LTP/seed_sf"/>
</dbReference>
<dbReference type="EMBL" id="JBEDUW010000005">
    <property type="protein sequence ID" value="KAK9925822.1"/>
    <property type="molecule type" value="Genomic_DNA"/>
</dbReference>
<dbReference type="GO" id="GO:0008289">
    <property type="term" value="F:lipid binding"/>
    <property type="evidence" value="ECO:0007669"/>
    <property type="project" value="UniProtKB-KW"/>
</dbReference>
<reference evidence="6 7" key="1">
    <citation type="journal article" date="2023" name="G3 (Bethesda)">
        <title>A chromosome-length genome assembly and annotation of blackberry (Rubus argutus, cv. 'Hillquist').</title>
        <authorList>
            <person name="Bruna T."/>
            <person name="Aryal R."/>
            <person name="Dudchenko O."/>
            <person name="Sargent D.J."/>
            <person name="Mead D."/>
            <person name="Buti M."/>
            <person name="Cavallini A."/>
            <person name="Hytonen T."/>
            <person name="Andres J."/>
            <person name="Pham M."/>
            <person name="Weisz D."/>
            <person name="Mascagni F."/>
            <person name="Usai G."/>
            <person name="Natali L."/>
            <person name="Bassil N."/>
            <person name="Fernandez G.E."/>
            <person name="Lomsadze A."/>
            <person name="Armour M."/>
            <person name="Olukolu B."/>
            <person name="Poorten T."/>
            <person name="Britton C."/>
            <person name="Davik J."/>
            <person name="Ashrafi H."/>
            <person name="Aiden E.L."/>
            <person name="Borodovsky M."/>
            <person name="Worthington M."/>
        </authorList>
    </citation>
    <scope>NUCLEOTIDE SEQUENCE [LARGE SCALE GENOMIC DNA]</scope>
    <source>
        <strain evidence="6">PI 553951</strain>
    </source>
</reference>
<keyword evidence="3" id="KW-0446">Lipid-binding</keyword>
<feature type="signal peptide" evidence="4">
    <location>
        <begin position="1"/>
        <end position="22"/>
    </location>
</feature>
<dbReference type="InterPro" id="IPR033872">
    <property type="entry name" value="nsLTP2"/>
</dbReference>
<feature type="domain" description="Bifunctional inhibitor/plant lipid transfer protein/seed storage helical" evidence="5">
    <location>
        <begin position="31"/>
        <end position="97"/>
    </location>
</feature>
<proteinExistence type="predicted"/>
<dbReference type="Gene3D" id="1.10.110.10">
    <property type="entry name" value="Plant lipid-transfer and hydrophobic proteins"/>
    <property type="match status" value="1"/>
</dbReference>
<comment type="function">
    <text evidence="1">Plant non-specific lipid-transfer proteins transfer phospholipids as well as galactolipids across membranes. May play a role in wax or cutin deposition in the cell walls of expanding epidermal cells and certain secretory tissues.</text>
</comment>
<name>A0AAW1WMH7_RUBAR</name>
<feature type="chain" id="PRO_5043486501" description="Bifunctional inhibitor/plant lipid transfer protein/seed storage helical domain-containing protein" evidence="4">
    <location>
        <begin position="23"/>
        <end position="121"/>
    </location>
</feature>
<gene>
    <name evidence="6" type="ORF">M0R45_023087</name>
</gene>
<evidence type="ECO:0000313" key="6">
    <source>
        <dbReference type="EMBL" id="KAK9925822.1"/>
    </source>
</evidence>
<evidence type="ECO:0000313" key="7">
    <source>
        <dbReference type="Proteomes" id="UP001457282"/>
    </source>
</evidence>
<evidence type="ECO:0000256" key="4">
    <source>
        <dbReference type="SAM" id="SignalP"/>
    </source>
</evidence>
<dbReference type="CDD" id="cd01959">
    <property type="entry name" value="nsLTP2"/>
    <property type="match status" value="1"/>
</dbReference>
<keyword evidence="4" id="KW-0732">Signal</keyword>
<dbReference type="InterPro" id="IPR016140">
    <property type="entry name" value="Bifunc_inhib/LTP/seed_store"/>
</dbReference>
<evidence type="ECO:0000259" key="5">
    <source>
        <dbReference type="SMART" id="SM00499"/>
    </source>
</evidence>
<sequence length="121" mass="13148">MKASYIAAISLFTVVLMMLAKAEVTMAAVTCSPVELSSCANAISSDTPPTKLCCTKLKEQKPCLCQYLNNPNLKKFVNTPNARKVARTCGTPFPRECEIATPANQPEQEENMGNVNYCLSP</sequence>
<accession>A0AAW1WMH7</accession>
<dbReference type="PANTHER" id="PTHR33214">
    <property type="entry name" value="BIFUNCTIONAL INHIBITOR/LIPID-TRANSFER PROTEIN/SEED STORAGE 2S ALBUMIN SUPERFAMILY PROTEIN"/>
    <property type="match status" value="1"/>
</dbReference>
<dbReference type="SMART" id="SM00499">
    <property type="entry name" value="AAI"/>
    <property type="match status" value="1"/>
</dbReference>
<dbReference type="GO" id="GO:0006869">
    <property type="term" value="P:lipid transport"/>
    <property type="evidence" value="ECO:0007669"/>
    <property type="project" value="InterPro"/>
</dbReference>
<evidence type="ECO:0000256" key="3">
    <source>
        <dbReference type="ARBA" id="ARBA00023121"/>
    </source>
</evidence>
<dbReference type="Proteomes" id="UP001457282">
    <property type="component" value="Unassembled WGS sequence"/>
</dbReference>
<dbReference type="AlphaFoldDB" id="A0AAW1WMH7"/>
<keyword evidence="7" id="KW-1185">Reference proteome</keyword>
<comment type="caution">
    <text evidence="6">The sequence shown here is derived from an EMBL/GenBank/DDBJ whole genome shotgun (WGS) entry which is preliminary data.</text>
</comment>
<keyword evidence="2" id="KW-0813">Transport</keyword>
<dbReference type="PANTHER" id="PTHR33214:SF30">
    <property type="entry name" value="BIFUNCTIONAL INHIBITOR_LIPID-TRANSFER PROTEIN_SEED STORAGE 2S ALBUMIN SUPERFAMILY PROTEIN"/>
    <property type="match status" value="1"/>
</dbReference>
<dbReference type="SUPFAM" id="SSF47699">
    <property type="entry name" value="Bifunctional inhibitor/lipid-transfer protein/seed storage 2S albumin"/>
    <property type="match status" value="1"/>
</dbReference>
<organism evidence="6 7">
    <name type="scientific">Rubus argutus</name>
    <name type="common">Southern blackberry</name>
    <dbReference type="NCBI Taxonomy" id="59490"/>
    <lineage>
        <taxon>Eukaryota</taxon>
        <taxon>Viridiplantae</taxon>
        <taxon>Streptophyta</taxon>
        <taxon>Embryophyta</taxon>
        <taxon>Tracheophyta</taxon>
        <taxon>Spermatophyta</taxon>
        <taxon>Magnoliopsida</taxon>
        <taxon>eudicotyledons</taxon>
        <taxon>Gunneridae</taxon>
        <taxon>Pentapetalae</taxon>
        <taxon>rosids</taxon>
        <taxon>fabids</taxon>
        <taxon>Rosales</taxon>
        <taxon>Rosaceae</taxon>
        <taxon>Rosoideae</taxon>
        <taxon>Rosoideae incertae sedis</taxon>
        <taxon>Rubus</taxon>
    </lineage>
</organism>